<dbReference type="GO" id="GO:0016887">
    <property type="term" value="F:ATP hydrolysis activity"/>
    <property type="evidence" value="ECO:0007669"/>
    <property type="project" value="InterPro"/>
</dbReference>
<dbReference type="Pfam" id="PF07728">
    <property type="entry name" value="AAA_5"/>
    <property type="match status" value="1"/>
</dbReference>
<feature type="domain" description="AAA+ ATPase" evidence="1">
    <location>
        <begin position="333"/>
        <end position="497"/>
    </location>
</feature>
<accession>X0Q9M5</accession>
<dbReference type="InterPro" id="IPR011704">
    <property type="entry name" value="ATPase_dyneun-rel_AAA"/>
</dbReference>
<comment type="caution">
    <text evidence="2">The sequence shown here is derived from an EMBL/GenBank/DDBJ whole genome shotgun (WGS) entry which is preliminary data.</text>
</comment>
<dbReference type="PANTHER" id="PTHR37291">
    <property type="entry name" value="5-METHYLCYTOSINE-SPECIFIC RESTRICTION ENZYME B"/>
    <property type="match status" value="1"/>
</dbReference>
<dbReference type="CDD" id="cd00009">
    <property type="entry name" value="AAA"/>
    <property type="match status" value="1"/>
</dbReference>
<proteinExistence type="predicted"/>
<reference evidence="2 3" key="1">
    <citation type="submission" date="2014-02" db="EMBL/GenBank/DDBJ databases">
        <title>Whole genome shotgun sequence of Rhodococcus wratislaviensis NBRC 100605.</title>
        <authorList>
            <person name="Hosoyama A."/>
            <person name="Tsuchikane K."/>
            <person name="Yoshida I."/>
            <person name="Ohji S."/>
            <person name="Ichikawa N."/>
            <person name="Yamazoe A."/>
            <person name="Fujita N."/>
        </authorList>
    </citation>
    <scope>NUCLEOTIDE SEQUENCE [LARGE SCALE GENOMIC DNA]</scope>
    <source>
        <strain evidence="2 3">NBRC 100605</strain>
    </source>
</reference>
<dbReference type="OrthoDB" id="9781481at2"/>
<dbReference type="InterPro" id="IPR027417">
    <property type="entry name" value="P-loop_NTPase"/>
</dbReference>
<gene>
    <name evidence="2" type="ORF">RW1_051_00560</name>
</gene>
<organism evidence="2 3">
    <name type="scientific">Rhodococcus wratislaviensis NBRC 100605</name>
    <dbReference type="NCBI Taxonomy" id="1219028"/>
    <lineage>
        <taxon>Bacteria</taxon>
        <taxon>Bacillati</taxon>
        <taxon>Actinomycetota</taxon>
        <taxon>Actinomycetes</taxon>
        <taxon>Mycobacteriales</taxon>
        <taxon>Nocardiaceae</taxon>
        <taxon>Rhodococcus</taxon>
    </lineage>
</organism>
<evidence type="ECO:0000259" key="1">
    <source>
        <dbReference type="SMART" id="SM00382"/>
    </source>
</evidence>
<dbReference type="EMBL" id="BAWF01000051">
    <property type="protein sequence ID" value="GAF48292.1"/>
    <property type="molecule type" value="Genomic_DNA"/>
</dbReference>
<dbReference type="AlphaFoldDB" id="X0Q9M5"/>
<dbReference type="Gene3D" id="3.40.50.300">
    <property type="entry name" value="P-loop containing nucleotide triphosphate hydrolases"/>
    <property type="match status" value="1"/>
</dbReference>
<dbReference type="PANTHER" id="PTHR37291:SF1">
    <property type="entry name" value="TYPE IV METHYL-DIRECTED RESTRICTION ENZYME ECOKMCRB SUBUNIT"/>
    <property type="match status" value="1"/>
</dbReference>
<keyword evidence="3" id="KW-1185">Reference proteome</keyword>
<dbReference type="InterPro" id="IPR003593">
    <property type="entry name" value="AAA+_ATPase"/>
</dbReference>
<dbReference type="InterPro" id="IPR052934">
    <property type="entry name" value="Methyl-DNA_Rec/Restrict_Enz"/>
</dbReference>
<protein>
    <recommendedName>
        <fullName evidence="1">AAA+ ATPase domain-containing protein</fullName>
    </recommendedName>
</protein>
<sequence>MPELVGLRGMMAIMTATDMDKARAGLDELEALGRRVVMDGYLRRDSVLTPGKAVWSGDNFAELERVYVTGKDASKGPGFFEKLTGQLDSVDDSAVQLFAELLLLQMAPLSNVLGRTKLNYLQQVLKMMDAPVEVPDDIVHVLSTGAFNGGTGFNTMRPAQLRLLILFGVHLNTLSEDERLALGEDPVAFRAALAHAQSNSGENQPAQRAALQYLAFPKFFLPIVNVRDRRLIRDAFSSYLGRPVSDDVDVDLNEINSAFEEEQGGRIEYYHEPWKSMWKPAAKVLPVVEDDATEVLEEDAVDPTALSDPDQALADDLHVDLDWLVKCVDLLRDRPQLIFYGPPGTGKTFIAKSIAKHLVGEDHPDNVKIVQFHPAYSYEDFFEGFRPSQQAGGQIGFELKPGPLRQLTDRARRHPDELFVLVIDEINRGNLAKIFGELYFLLEYRDEAIDLMYSAQDAEPFTMPRNILIVGTMNTADRSIALVDTAMRRRFAFVPLHPAKEPTKSLLRRWLAARRYPTRVADLHDALNAAIGDPDFQIGPSYFMRPAVHSEGGLAQVWDTAILPLLEEYHFGDHSVDINARYGFDTLIKDLPAGE</sequence>
<dbReference type="GO" id="GO:0005524">
    <property type="term" value="F:ATP binding"/>
    <property type="evidence" value="ECO:0007669"/>
    <property type="project" value="InterPro"/>
</dbReference>
<dbReference type="SMART" id="SM00382">
    <property type="entry name" value="AAA"/>
    <property type="match status" value="1"/>
</dbReference>
<evidence type="ECO:0000313" key="3">
    <source>
        <dbReference type="Proteomes" id="UP000019491"/>
    </source>
</evidence>
<dbReference type="SUPFAM" id="SSF52540">
    <property type="entry name" value="P-loop containing nucleoside triphosphate hydrolases"/>
    <property type="match status" value="1"/>
</dbReference>
<evidence type="ECO:0000313" key="2">
    <source>
        <dbReference type="EMBL" id="GAF48292.1"/>
    </source>
</evidence>
<dbReference type="Proteomes" id="UP000019491">
    <property type="component" value="Unassembled WGS sequence"/>
</dbReference>
<name>X0Q9M5_RHOWR</name>